<evidence type="ECO:0000313" key="4">
    <source>
        <dbReference type="EMBL" id="TFK96712.1"/>
    </source>
</evidence>
<sequence length="345" mass="38199">MATPIPTAGAPPFDLGSTFGAYLVGSFLSTALFGVSVLQIYIYFRSYSEDRLWMKLMVVALGLLETAHAVLNIHGVYWFLVVNYFNPMALLVMSMSTLTSLLITLCVALISHVFYAYRVYIVSNGNRWIAAAIVVLALGRASHLFTLYVEIAIKSRVFTEVEHNLKWAKATLAFSFSTDFLIATSLTYYLHRQRSGRTRTDTLLTKLMILAVNNGFLTSAVDLLVLVFIIVAPKTLIFLAIFVIEGNLYTNSLLATLNARHLFRQQISRGVTYTGSSTMAGSAQRGRRGGSEMVFATRTGYGEQSTIIPMDIPSSDDKSVNGRESEEVELESADAKSRDFDVERS</sequence>
<keyword evidence="2" id="KW-1133">Transmembrane helix</keyword>
<dbReference type="PANTHER" id="PTHR40465:SF1">
    <property type="entry name" value="DUF6534 DOMAIN-CONTAINING PROTEIN"/>
    <property type="match status" value="1"/>
</dbReference>
<dbReference type="EMBL" id="ML178856">
    <property type="protein sequence ID" value="TFK96712.1"/>
    <property type="molecule type" value="Genomic_DNA"/>
</dbReference>
<protein>
    <recommendedName>
        <fullName evidence="3">DUF6534 domain-containing protein</fullName>
    </recommendedName>
</protein>
<feature type="transmembrane region" description="Helical" evidence="2">
    <location>
        <begin position="129"/>
        <end position="151"/>
    </location>
</feature>
<dbReference type="AlphaFoldDB" id="A0A5C3Q427"/>
<name>A0A5C3Q427_9AGAR</name>
<proteinExistence type="predicted"/>
<feature type="transmembrane region" description="Helical" evidence="2">
    <location>
        <begin position="203"/>
        <end position="230"/>
    </location>
</feature>
<feature type="transmembrane region" description="Helical" evidence="2">
    <location>
        <begin position="92"/>
        <end position="117"/>
    </location>
</feature>
<dbReference type="OrthoDB" id="2535105at2759"/>
<evidence type="ECO:0000313" key="5">
    <source>
        <dbReference type="Proteomes" id="UP000305067"/>
    </source>
</evidence>
<dbReference type="PANTHER" id="PTHR40465">
    <property type="entry name" value="CHROMOSOME 1, WHOLE GENOME SHOTGUN SEQUENCE"/>
    <property type="match status" value="1"/>
</dbReference>
<evidence type="ECO:0000256" key="1">
    <source>
        <dbReference type="SAM" id="MobiDB-lite"/>
    </source>
</evidence>
<dbReference type="Pfam" id="PF20152">
    <property type="entry name" value="DUF6534"/>
    <property type="match status" value="1"/>
</dbReference>
<dbReference type="Proteomes" id="UP000305067">
    <property type="component" value="Unassembled WGS sequence"/>
</dbReference>
<feature type="transmembrane region" description="Helical" evidence="2">
    <location>
        <begin position="171"/>
        <end position="191"/>
    </location>
</feature>
<feature type="compositionally biased region" description="Basic and acidic residues" evidence="1">
    <location>
        <begin position="315"/>
        <end position="325"/>
    </location>
</feature>
<feature type="compositionally biased region" description="Basic and acidic residues" evidence="1">
    <location>
        <begin position="333"/>
        <end position="345"/>
    </location>
</feature>
<reference evidence="4 5" key="1">
    <citation type="journal article" date="2019" name="Nat. Ecol. Evol.">
        <title>Megaphylogeny resolves global patterns of mushroom evolution.</title>
        <authorList>
            <person name="Varga T."/>
            <person name="Krizsan K."/>
            <person name="Foldi C."/>
            <person name="Dima B."/>
            <person name="Sanchez-Garcia M."/>
            <person name="Sanchez-Ramirez S."/>
            <person name="Szollosi G.J."/>
            <person name="Szarkandi J.G."/>
            <person name="Papp V."/>
            <person name="Albert L."/>
            <person name="Andreopoulos W."/>
            <person name="Angelini C."/>
            <person name="Antonin V."/>
            <person name="Barry K.W."/>
            <person name="Bougher N.L."/>
            <person name="Buchanan P."/>
            <person name="Buyck B."/>
            <person name="Bense V."/>
            <person name="Catcheside P."/>
            <person name="Chovatia M."/>
            <person name="Cooper J."/>
            <person name="Damon W."/>
            <person name="Desjardin D."/>
            <person name="Finy P."/>
            <person name="Geml J."/>
            <person name="Haridas S."/>
            <person name="Hughes K."/>
            <person name="Justo A."/>
            <person name="Karasinski D."/>
            <person name="Kautmanova I."/>
            <person name="Kiss B."/>
            <person name="Kocsube S."/>
            <person name="Kotiranta H."/>
            <person name="LaButti K.M."/>
            <person name="Lechner B.E."/>
            <person name="Liimatainen K."/>
            <person name="Lipzen A."/>
            <person name="Lukacs Z."/>
            <person name="Mihaltcheva S."/>
            <person name="Morgado L.N."/>
            <person name="Niskanen T."/>
            <person name="Noordeloos M.E."/>
            <person name="Ohm R.A."/>
            <person name="Ortiz-Santana B."/>
            <person name="Ovrebo C."/>
            <person name="Racz N."/>
            <person name="Riley R."/>
            <person name="Savchenko A."/>
            <person name="Shiryaev A."/>
            <person name="Soop K."/>
            <person name="Spirin V."/>
            <person name="Szebenyi C."/>
            <person name="Tomsovsky M."/>
            <person name="Tulloss R.E."/>
            <person name="Uehling J."/>
            <person name="Grigoriev I.V."/>
            <person name="Vagvolgyi C."/>
            <person name="Papp T."/>
            <person name="Martin F.M."/>
            <person name="Miettinen O."/>
            <person name="Hibbett D.S."/>
            <person name="Nagy L.G."/>
        </authorList>
    </citation>
    <scope>NUCLEOTIDE SEQUENCE [LARGE SCALE GENOMIC DNA]</scope>
    <source>
        <strain evidence="4 5">CBS 309.79</strain>
    </source>
</reference>
<feature type="region of interest" description="Disordered" evidence="1">
    <location>
        <begin position="307"/>
        <end position="345"/>
    </location>
</feature>
<keyword evidence="5" id="KW-1185">Reference proteome</keyword>
<feature type="transmembrane region" description="Helical" evidence="2">
    <location>
        <begin position="56"/>
        <end position="80"/>
    </location>
</feature>
<feature type="transmembrane region" description="Helical" evidence="2">
    <location>
        <begin position="236"/>
        <end position="259"/>
    </location>
</feature>
<gene>
    <name evidence="4" type="ORF">BDV98DRAFT_303156</name>
</gene>
<accession>A0A5C3Q427</accession>
<feature type="transmembrane region" description="Helical" evidence="2">
    <location>
        <begin position="20"/>
        <end position="44"/>
    </location>
</feature>
<keyword evidence="2" id="KW-0812">Transmembrane</keyword>
<keyword evidence="2" id="KW-0472">Membrane</keyword>
<dbReference type="STRING" id="1884261.A0A5C3Q427"/>
<dbReference type="InterPro" id="IPR045339">
    <property type="entry name" value="DUF6534"/>
</dbReference>
<evidence type="ECO:0000256" key="2">
    <source>
        <dbReference type="SAM" id="Phobius"/>
    </source>
</evidence>
<organism evidence="4 5">
    <name type="scientific">Pterulicium gracile</name>
    <dbReference type="NCBI Taxonomy" id="1884261"/>
    <lineage>
        <taxon>Eukaryota</taxon>
        <taxon>Fungi</taxon>
        <taxon>Dikarya</taxon>
        <taxon>Basidiomycota</taxon>
        <taxon>Agaricomycotina</taxon>
        <taxon>Agaricomycetes</taxon>
        <taxon>Agaricomycetidae</taxon>
        <taxon>Agaricales</taxon>
        <taxon>Pleurotineae</taxon>
        <taxon>Pterulaceae</taxon>
        <taxon>Pterulicium</taxon>
    </lineage>
</organism>
<evidence type="ECO:0000259" key="3">
    <source>
        <dbReference type="Pfam" id="PF20152"/>
    </source>
</evidence>
<feature type="domain" description="DUF6534" evidence="3">
    <location>
        <begin position="176"/>
        <end position="261"/>
    </location>
</feature>